<proteinExistence type="predicted"/>
<protein>
    <submittedName>
        <fullName evidence="1">Uncharacterized protein</fullName>
    </submittedName>
</protein>
<dbReference type="KEGG" id="pry:Prubr_19280"/>
<evidence type="ECO:0000313" key="1">
    <source>
        <dbReference type="EMBL" id="BCJ64907.1"/>
    </source>
</evidence>
<sequence>MDYYLVYASPVASGNSAVPEGILVEEFILADDYSAAGLVSVGWSSQDRRWRASSDTSRRIRTDALLRRRVVPVARQTAEVFHRGLAGEDLPDEAVLSAYCRVGATMSMPAPLRLSAARVTTGFHETRLYRILFANELNPGALANLRAVWRMTITGDPADPHVRVLGTAGRRIGGDAFSWDLRRLGAMDAWCVDLTVDLADSRDEAVGPLLRELTTTMRAQGLIPVTIDRFS</sequence>
<organism evidence="1 2">
    <name type="scientific">Polymorphospora rubra</name>
    <dbReference type="NCBI Taxonomy" id="338584"/>
    <lineage>
        <taxon>Bacteria</taxon>
        <taxon>Bacillati</taxon>
        <taxon>Actinomycetota</taxon>
        <taxon>Actinomycetes</taxon>
        <taxon>Micromonosporales</taxon>
        <taxon>Micromonosporaceae</taxon>
        <taxon>Polymorphospora</taxon>
    </lineage>
</organism>
<dbReference type="EMBL" id="AP023359">
    <property type="protein sequence ID" value="BCJ64907.1"/>
    <property type="molecule type" value="Genomic_DNA"/>
</dbReference>
<reference evidence="1" key="1">
    <citation type="submission" date="2020-08" db="EMBL/GenBank/DDBJ databases">
        <title>Whole genome shotgun sequence of Polymorphospora rubra NBRC 101157.</title>
        <authorList>
            <person name="Komaki H."/>
            <person name="Tamura T."/>
        </authorList>
    </citation>
    <scope>NUCLEOTIDE SEQUENCE</scope>
    <source>
        <strain evidence="1">NBRC 101157</strain>
    </source>
</reference>
<gene>
    <name evidence="1" type="ORF">Prubr_19280</name>
</gene>
<dbReference type="AlphaFoldDB" id="A0A810MUQ3"/>
<evidence type="ECO:0000313" key="2">
    <source>
        <dbReference type="Proteomes" id="UP000680866"/>
    </source>
</evidence>
<name>A0A810MUQ3_9ACTN</name>
<keyword evidence="2" id="KW-1185">Reference proteome</keyword>
<dbReference type="Proteomes" id="UP000680866">
    <property type="component" value="Chromosome"/>
</dbReference>
<accession>A0A810MUQ3</accession>